<accession>A0A8H3X2A8</accession>
<protein>
    <submittedName>
        <fullName evidence="1">Uncharacterized protein</fullName>
    </submittedName>
</protein>
<sequence>MQEEEIENLATKLTLESKTLNYENQELQSLIRAYLEIYTKEEKKRVKMTATKEIVSIKKSNKENIAPTKRQKAGPLYMVKRQV</sequence>
<keyword evidence="2" id="KW-1185">Reference proteome</keyword>
<comment type="caution">
    <text evidence="1">The sequence shown here is derived from an EMBL/GenBank/DDBJ whole genome shotgun (WGS) entry which is preliminary data.</text>
</comment>
<reference evidence="1 2" key="1">
    <citation type="journal article" date="2019" name="Environ. Microbiol.">
        <title>At the nexus of three kingdoms: the genome of the mycorrhizal fungus Gigaspora margarita provides insights into plant, endobacterial and fungal interactions.</title>
        <authorList>
            <person name="Venice F."/>
            <person name="Ghignone S."/>
            <person name="Salvioli di Fossalunga A."/>
            <person name="Amselem J."/>
            <person name="Novero M."/>
            <person name="Xianan X."/>
            <person name="Sedzielewska Toro K."/>
            <person name="Morin E."/>
            <person name="Lipzen A."/>
            <person name="Grigoriev I.V."/>
            <person name="Henrissat B."/>
            <person name="Martin F.M."/>
            <person name="Bonfante P."/>
        </authorList>
    </citation>
    <scope>NUCLEOTIDE SEQUENCE [LARGE SCALE GENOMIC DNA]</scope>
    <source>
        <strain evidence="1 2">BEG34</strain>
    </source>
</reference>
<evidence type="ECO:0000313" key="2">
    <source>
        <dbReference type="Proteomes" id="UP000439903"/>
    </source>
</evidence>
<dbReference type="EMBL" id="WTPW01002163">
    <property type="protein sequence ID" value="KAF0394261.1"/>
    <property type="molecule type" value="Genomic_DNA"/>
</dbReference>
<organism evidence="1 2">
    <name type="scientific">Gigaspora margarita</name>
    <dbReference type="NCBI Taxonomy" id="4874"/>
    <lineage>
        <taxon>Eukaryota</taxon>
        <taxon>Fungi</taxon>
        <taxon>Fungi incertae sedis</taxon>
        <taxon>Mucoromycota</taxon>
        <taxon>Glomeromycotina</taxon>
        <taxon>Glomeromycetes</taxon>
        <taxon>Diversisporales</taxon>
        <taxon>Gigasporaceae</taxon>
        <taxon>Gigaspora</taxon>
    </lineage>
</organism>
<dbReference type="Proteomes" id="UP000439903">
    <property type="component" value="Unassembled WGS sequence"/>
</dbReference>
<name>A0A8H3X2A8_GIGMA</name>
<dbReference type="AlphaFoldDB" id="A0A8H3X2A8"/>
<evidence type="ECO:0000313" key="1">
    <source>
        <dbReference type="EMBL" id="KAF0394261.1"/>
    </source>
</evidence>
<gene>
    <name evidence="1" type="ORF">F8M41_010367</name>
</gene>
<proteinExistence type="predicted"/>